<keyword evidence="5" id="KW-1185">Reference proteome</keyword>
<accession>A0A229NTW8</accession>
<dbReference type="NCBIfam" id="NF007797">
    <property type="entry name" value="PRK10502.1"/>
    <property type="match status" value="1"/>
</dbReference>
<evidence type="ECO:0000256" key="3">
    <source>
        <dbReference type="SAM" id="MobiDB-lite"/>
    </source>
</evidence>
<dbReference type="GO" id="GO:0005829">
    <property type="term" value="C:cytosol"/>
    <property type="evidence" value="ECO:0007669"/>
    <property type="project" value="TreeGrafter"/>
</dbReference>
<dbReference type="PANTHER" id="PTHR23416:SF23">
    <property type="entry name" value="ACETYLTRANSFERASE C18B11.09C-RELATED"/>
    <property type="match status" value="1"/>
</dbReference>
<dbReference type="Gene3D" id="2.160.10.10">
    <property type="entry name" value="Hexapeptide repeat proteins"/>
    <property type="match status" value="1"/>
</dbReference>
<sequence length="236" mass="26761">MSVEKSVSLDKDRSKRERRKDQHEKVDAGWIQQREINEIRLDNRIRLDQYNQDWYSRGRSSVIVLLWWLVQGSLFRYSLHPMYGWRRFLLRLFGAKVGKGVQVRSTARFTYPWKVSIGDFSWVGDDAEFYSLDRIDVGSHCIVSQRSYLCTGSHDIEDESFGLITRPIVIHDGAWIASDSFVYPGVTVGVMGVVAARSTVTRSVPDGEVHAGTPAAFVKQRFSKAAENAGVASKGK</sequence>
<dbReference type="EMBL" id="NMUQ01000004">
    <property type="protein sequence ID" value="OXM13115.1"/>
    <property type="molecule type" value="Genomic_DNA"/>
</dbReference>
<dbReference type="CDD" id="cd05825">
    <property type="entry name" value="LbH_wcaF_like"/>
    <property type="match status" value="1"/>
</dbReference>
<reference evidence="4 5" key="1">
    <citation type="submission" date="2017-07" db="EMBL/GenBank/DDBJ databases">
        <title>Paenibacillus herberti R33 genome sequencing and assembly.</title>
        <authorList>
            <person name="Su W."/>
        </authorList>
    </citation>
    <scope>NUCLEOTIDE SEQUENCE [LARGE SCALE GENOMIC DNA]</scope>
    <source>
        <strain evidence="4 5">R33</strain>
    </source>
</reference>
<feature type="region of interest" description="Disordered" evidence="3">
    <location>
        <begin position="1"/>
        <end position="21"/>
    </location>
</feature>
<comment type="similarity">
    <text evidence="1">Belongs to the transferase hexapeptide repeat family.</text>
</comment>
<protein>
    <submittedName>
        <fullName evidence="4">Colanic acid biosynthesis acetyltransferase WcaF</fullName>
    </submittedName>
</protein>
<dbReference type="InterPro" id="IPR051159">
    <property type="entry name" value="Hexapeptide_acetyltransf"/>
</dbReference>
<dbReference type="InterPro" id="IPR011004">
    <property type="entry name" value="Trimer_LpxA-like_sf"/>
</dbReference>
<name>A0A229NTW8_9BACL</name>
<gene>
    <name evidence="4" type="ORF">CGZ75_23380</name>
</gene>
<evidence type="ECO:0000256" key="2">
    <source>
        <dbReference type="ARBA" id="ARBA00022679"/>
    </source>
</evidence>
<dbReference type="SUPFAM" id="SSF51161">
    <property type="entry name" value="Trimeric LpxA-like enzymes"/>
    <property type="match status" value="1"/>
</dbReference>
<dbReference type="AlphaFoldDB" id="A0A229NTW8"/>
<keyword evidence="2 4" id="KW-0808">Transferase</keyword>
<feature type="compositionally biased region" description="Basic and acidic residues" evidence="3">
    <location>
        <begin position="7"/>
        <end position="21"/>
    </location>
</feature>
<evidence type="ECO:0000256" key="1">
    <source>
        <dbReference type="ARBA" id="ARBA00007274"/>
    </source>
</evidence>
<evidence type="ECO:0000313" key="4">
    <source>
        <dbReference type="EMBL" id="OXM13115.1"/>
    </source>
</evidence>
<dbReference type="Proteomes" id="UP000215145">
    <property type="component" value="Unassembled WGS sequence"/>
</dbReference>
<dbReference type="OrthoDB" id="9801697at2"/>
<proteinExistence type="inferred from homology"/>
<organism evidence="4 5">
    <name type="scientific">Paenibacillus herberti</name>
    <dbReference type="NCBI Taxonomy" id="1619309"/>
    <lineage>
        <taxon>Bacteria</taxon>
        <taxon>Bacillati</taxon>
        <taxon>Bacillota</taxon>
        <taxon>Bacilli</taxon>
        <taxon>Bacillales</taxon>
        <taxon>Paenibacillaceae</taxon>
        <taxon>Paenibacillus</taxon>
    </lineage>
</organism>
<evidence type="ECO:0000313" key="5">
    <source>
        <dbReference type="Proteomes" id="UP000215145"/>
    </source>
</evidence>
<comment type="caution">
    <text evidence="4">The sequence shown here is derived from an EMBL/GenBank/DDBJ whole genome shotgun (WGS) entry which is preliminary data.</text>
</comment>
<dbReference type="GO" id="GO:0008374">
    <property type="term" value="F:O-acyltransferase activity"/>
    <property type="evidence" value="ECO:0007669"/>
    <property type="project" value="TreeGrafter"/>
</dbReference>
<dbReference type="PANTHER" id="PTHR23416">
    <property type="entry name" value="SIALIC ACID SYNTHASE-RELATED"/>
    <property type="match status" value="1"/>
</dbReference>